<keyword evidence="4 8" id="KW-1133">Transmembrane helix</keyword>
<proteinExistence type="predicted"/>
<keyword evidence="10" id="KW-1185">Reference proteome</keyword>
<feature type="transmembrane region" description="Helical" evidence="8">
    <location>
        <begin position="408"/>
        <end position="426"/>
    </location>
</feature>
<dbReference type="InterPro" id="IPR003689">
    <property type="entry name" value="ZIP"/>
</dbReference>
<feature type="transmembrane region" description="Helical" evidence="8">
    <location>
        <begin position="318"/>
        <end position="341"/>
    </location>
</feature>
<dbReference type="PANTHER" id="PTHR16133">
    <property type="entry name" value="SOLUTE CARRIER FAMILY 39 ZINC TRANSPORTER , MEMBER 9-RELATED"/>
    <property type="match status" value="1"/>
</dbReference>
<keyword evidence="5" id="KW-0333">Golgi apparatus</keyword>
<evidence type="ECO:0000313" key="9">
    <source>
        <dbReference type="EMBL" id="KDB21420.1"/>
    </source>
</evidence>
<dbReference type="GO" id="GO:0000139">
    <property type="term" value="C:Golgi membrane"/>
    <property type="evidence" value="ECO:0007669"/>
    <property type="project" value="UniProtKB-SubCell"/>
</dbReference>
<comment type="subcellular location">
    <subcellularLocation>
        <location evidence="1">Endomembrane system</location>
        <topology evidence="1">Multi-pass membrane protein</topology>
    </subcellularLocation>
    <subcellularLocation>
        <location evidence="2">Golgi apparatus membrane</location>
    </subcellularLocation>
</comment>
<organism evidence="9 10">
    <name type="scientific">Trichophyton interdigitale (strain MR816)</name>
    <dbReference type="NCBI Taxonomy" id="1215338"/>
    <lineage>
        <taxon>Eukaryota</taxon>
        <taxon>Fungi</taxon>
        <taxon>Dikarya</taxon>
        <taxon>Ascomycota</taxon>
        <taxon>Pezizomycotina</taxon>
        <taxon>Eurotiomycetes</taxon>
        <taxon>Eurotiomycetidae</taxon>
        <taxon>Onygenales</taxon>
        <taxon>Arthrodermataceae</taxon>
        <taxon>Trichophyton</taxon>
    </lineage>
</organism>
<evidence type="ECO:0000256" key="3">
    <source>
        <dbReference type="ARBA" id="ARBA00022692"/>
    </source>
</evidence>
<evidence type="ECO:0008006" key="11">
    <source>
        <dbReference type="Google" id="ProtNLM"/>
    </source>
</evidence>
<evidence type="ECO:0000256" key="7">
    <source>
        <dbReference type="SAM" id="MobiDB-lite"/>
    </source>
</evidence>
<reference evidence="9 10" key="1">
    <citation type="submission" date="2014-02" db="EMBL/GenBank/DDBJ databases">
        <title>The Genome Sequence of Trichophyton interdigitale MR816.</title>
        <authorList>
            <consortium name="The Broad Institute Genomics Platform"/>
            <person name="Cuomo C.A."/>
            <person name="White T.C."/>
            <person name="Graser Y."/>
            <person name="Martinez-Rossi N."/>
            <person name="Heitman J."/>
            <person name="Young S.K."/>
            <person name="Zeng Q."/>
            <person name="Gargeya S."/>
            <person name="Abouelleil A."/>
            <person name="Alvarado L."/>
            <person name="Chapman S.B."/>
            <person name="Gainer-Dewar J."/>
            <person name="Goldberg J."/>
            <person name="Griggs A."/>
            <person name="Gujja S."/>
            <person name="Hansen M."/>
            <person name="Howarth C."/>
            <person name="Imamovic A."/>
            <person name="Larimer J."/>
            <person name="Martinez D."/>
            <person name="Murphy C."/>
            <person name="Pearson M.D."/>
            <person name="Persinoti G."/>
            <person name="Poon T."/>
            <person name="Priest M."/>
            <person name="Roberts A.D."/>
            <person name="Saif S."/>
            <person name="Shea T.D."/>
            <person name="Sykes S.N."/>
            <person name="Wortman J."/>
            <person name="Nusbaum C."/>
            <person name="Birren B."/>
        </authorList>
    </citation>
    <scope>NUCLEOTIDE SEQUENCE [LARGE SCALE GENOMIC DNA]</scope>
    <source>
        <strain evidence="9 10">MR816</strain>
    </source>
</reference>
<feature type="compositionally biased region" description="Basic and acidic residues" evidence="7">
    <location>
        <begin position="381"/>
        <end position="399"/>
    </location>
</feature>
<comment type="caution">
    <text evidence="9">The sequence shown here is derived from an EMBL/GenBank/DDBJ whole genome shotgun (WGS) entry which is preliminary data.</text>
</comment>
<dbReference type="Pfam" id="PF02535">
    <property type="entry name" value="Zip"/>
    <property type="match status" value="1"/>
</dbReference>
<evidence type="ECO:0000313" key="10">
    <source>
        <dbReference type="Proteomes" id="UP000024533"/>
    </source>
</evidence>
<gene>
    <name evidence="9" type="ORF">H109_06668</name>
</gene>
<dbReference type="GO" id="GO:0006829">
    <property type="term" value="P:zinc ion transport"/>
    <property type="evidence" value="ECO:0007669"/>
    <property type="project" value="InterPro"/>
</dbReference>
<feature type="transmembrane region" description="Helical" evidence="8">
    <location>
        <begin position="35"/>
        <end position="56"/>
    </location>
</feature>
<dbReference type="InterPro" id="IPR045891">
    <property type="entry name" value="ZIP9"/>
</dbReference>
<feature type="compositionally biased region" description="Basic and acidic residues" evidence="7">
    <location>
        <begin position="143"/>
        <end position="185"/>
    </location>
</feature>
<dbReference type="OrthoDB" id="19859at2759"/>
<feature type="region of interest" description="Disordered" evidence="7">
    <location>
        <begin position="233"/>
        <end position="252"/>
    </location>
</feature>
<feature type="compositionally biased region" description="Basic and acidic residues" evidence="7">
    <location>
        <begin position="119"/>
        <end position="132"/>
    </location>
</feature>
<feature type="transmembrane region" description="Helical" evidence="8">
    <location>
        <begin position="353"/>
        <end position="371"/>
    </location>
</feature>
<dbReference type="PANTHER" id="PTHR16133:SF0">
    <property type="entry name" value="ZINC_IRON REGULATED TRANSPORTER-RELATED PROTEIN 102B, ISOFORM E"/>
    <property type="match status" value="1"/>
</dbReference>
<dbReference type="AlphaFoldDB" id="A0A059J0N8"/>
<feature type="region of interest" description="Disordered" evidence="7">
    <location>
        <begin position="379"/>
        <end position="405"/>
    </location>
</feature>
<name>A0A059J0N8_TRIIM</name>
<dbReference type="Proteomes" id="UP000024533">
    <property type="component" value="Unassembled WGS sequence"/>
</dbReference>
<evidence type="ECO:0000256" key="2">
    <source>
        <dbReference type="ARBA" id="ARBA00004394"/>
    </source>
</evidence>
<dbReference type="HOGENOM" id="CLU_028824_0_0_1"/>
<evidence type="ECO:0000256" key="5">
    <source>
        <dbReference type="ARBA" id="ARBA00023034"/>
    </source>
</evidence>
<protein>
    <recommendedName>
        <fullName evidence="11">Zinc/iron permease</fullName>
    </recommendedName>
</protein>
<evidence type="ECO:0000256" key="8">
    <source>
        <dbReference type="SAM" id="Phobius"/>
    </source>
</evidence>
<feature type="transmembrane region" description="Helical" evidence="8">
    <location>
        <begin position="187"/>
        <end position="204"/>
    </location>
</feature>
<feature type="transmembrane region" description="Helical" evidence="8">
    <location>
        <begin position="284"/>
        <end position="306"/>
    </location>
</feature>
<accession>A0A059J0N8</accession>
<evidence type="ECO:0000256" key="6">
    <source>
        <dbReference type="ARBA" id="ARBA00023136"/>
    </source>
</evidence>
<keyword evidence="3 8" id="KW-0812">Transmembrane</keyword>
<feature type="region of interest" description="Disordered" evidence="7">
    <location>
        <begin position="119"/>
        <end position="185"/>
    </location>
</feature>
<dbReference type="GO" id="GO:0046873">
    <property type="term" value="F:metal ion transmembrane transporter activity"/>
    <property type="evidence" value="ECO:0007669"/>
    <property type="project" value="InterPro"/>
</dbReference>
<dbReference type="EMBL" id="AOKY01000497">
    <property type="protein sequence ID" value="KDB21420.1"/>
    <property type="molecule type" value="Genomic_DNA"/>
</dbReference>
<dbReference type="STRING" id="1215338.A0A059J0N8"/>
<sequence>MDGLFTLVCLSLLMGAASFIVGSLPLTFSLSSSQLRLMSALGMGLLVGTSLIVIIPEGVETLYSSRVKPSQQGHESGHRRRDVLEHSIGVQWNHRTEVLPVPRSINGNGIEDEANWRLSGREEASPEADKPQPDAPVDGEGSDDGKGKKEGKEDDRDKNKPDGQHDDNEHEHEHGHKHEHGEDSGPHAWIGVGLVSGFILMYLVDKLPQYASSSSKQQQRPYHISLDNLGSGIGRGISPARTSGGGSRSGSSNAGIATTAGLVIHAAADGIALGASTSNMSLSLIIFVAIMVHKAPASFGLTSVLLKQGHTTKSARAHLLVFSLAAPVGALLTWVVAHTILAGHASDEQSTRWRTGMLLLFSAGTFLYVAMHTMQENPLEPARRESHANGYVDGRDPPQRPKQSMRDLVASVVGMMLPLFLQVGHAH</sequence>
<dbReference type="OMA" id="DDFPSIC"/>
<keyword evidence="6 8" id="KW-0472">Membrane</keyword>
<evidence type="ECO:0000256" key="4">
    <source>
        <dbReference type="ARBA" id="ARBA00022989"/>
    </source>
</evidence>
<evidence type="ECO:0000256" key="1">
    <source>
        <dbReference type="ARBA" id="ARBA00004127"/>
    </source>
</evidence>